<dbReference type="Pfam" id="PF15242">
    <property type="entry name" value="FAM53"/>
    <property type="match status" value="1"/>
</dbReference>
<dbReference type="Proteomes" id="UP000009022">
    <property type="component" value="Unassembled WGS sequence"/>
</dbReference>
<protein>
    <submittedName>
        <fullName evidence="3">Uncharacterized protein</fullName>
    </submittedName>
</protein>
<organism evidence="3 4">
    <name type="scientific">Trichoplax adhaerens</name>
    <name type="common">Trichoplax reptans</name>
    <dbReference type="NCBI Taxonomy" id="10228"/>
    <lineage>
        <taxon>Eukaryota</taxon>
        <taxon>Metazoa</taxon>
        <taxon>Placozoa</taxon>
        <taxon>Uniplacotomia</taxon>
        <taxon>Trichoplacea</taxon>
        <taxon>Trichoplacidae</taxon>
        <taxon>Trichoplax</taxon>
    </lineage>
</organism>
<accession>B3SB18</accession>
<dbReference type="GeneID" id="6758629"/>
<evidence type="ECO:0000313" key="3">
    <source>
        <dbReference type="EMBL" id="EDV20032.1"/>
    </source>
</evidence>
<evidence type="ECO:0000313" key="4">
    <source>
        <dbReference type="Proteomes" id="UP000009022"/>
    </source>
</evidence>
<dbReference type="HOGENOM" id="CLU_753013_0_0_1"/>
<keyword evidence="4" id="KW-1185">Reference proteome</keyword>
<feature type="region of interest" description="Disordered" evidence="2">
    <location>
        <begin position="175"/>
        <end position="202"/>
    </location>
</feature>
<dbReference type="InterPro" id="IPR029356">
    <property type="entry name" value="FAM53"/>
</dbReference>
<dbReference type="RefSeq" id="XP_002117416.1">
    <property type="nucleotide sequence ID" value="XM_002117380.1"/>
</dbReference>
<dbReference type="AlphaFoldDB" id="B3SB18"/>
<proteinExistence type="inferred from homology"/>
<comment type="similarity">
    <text evidence="1">Belongs to the FAM53 family.</text>
</comment>
<evidence type="ECO:0000256" key="1">
    <source>
        <dbReference type="ARBA" id="ARBA00010984"/>
    </source>
</evidence>
<dbReference type="CTD" id="6758629"/>
<reference evidence="3 4" key="1">
    <citation type="journal article" date="2008" name="Nature">
        <title>The Trichoplax genome and the nature of placozoans.</title>
        <authorList>
            <person name="Srivastava M."/>
            <person name="Begovic E."/>
            <person name="Chapman J."/>
            <person name="Putnam N.H."/>
            <person name="Hellsten U."/>
            <person name="Kawashima T."/>
            <person name="Kuo A."/>
            <person name="Mitros T."/>
            <person name="Salamov A."/>
            <person name="Carpenter M.L."/>
            <person name="Signorovitch A.Y."/>
            <person name="Moreno M.A."/>
            <person name="Kamm K."/>
            <person name="Grimwood J."/>
            <person name="Schmutz J."/>
            <person name="Shapiro H."/>
            <person name="Grigoriev I.V."/>
            <person name="Buss L.W."/>
            <person name="Schierwater B."/>
            <person name="Dellaporta S.L."/>
            <person name="Rokhsar D.S."/>
        </authorList>
    </citation>
    <scope>NUCLEOTIDE SEQUENCE [LARGE SCALE GENOMIC DNA]</scope>
    <source>
        <strain evidence="3 4">Grell-BS-1999</strain>
    </source>
</reference>
<feature type="compositionally biased region" description="Low complexity" evidence="2">
    <location>
        <begin position="176"/>
        <end position="191"/>
    </location>
</feature>
<dbReference type="KEGG" id="tad:TRIADDRAFT_61460"/>
<dbReference type="InParanoid" id="B3SB18"/>
<name>B3SB18_TRIAD</name>
<dbReference type="EMBL" id="DS985263">
    <property type="protein sequence ID" value="EDV20032.1"/>
    <property type="molecule type" value="Genomic_DNA"/>
</dbReference>
<gene>
    <name evidence="3" type="ORF">TRIADDRAFT_61460</name>
</gene>
<evidence type="ECO:0000256" key="2">
    <source>
        <dbReference type="SAM" id="MobiDB-lite"/>
    </source>
</evidence>
<dbReference type="OrthoDB" id="10026856at2759"/>
<sequence>MIAFIALFGLCMRQHRRLDTENDWDAVNSQQRIKVNGNEDQVSPNPLNALGSNFSSPTMLDIGKTISILQSFDQPASKRFCGPQLLQQSINNNYGSSHGRHRNVTESIILRPYASSVWKSPRSANGSSYKRRSARASSLTCSEYDYNQANRLSPPQSPIIRPASESHAMFSSTEWNHCSTSSSNSQENANSADKANDNPCSRNTYLKRFTVTRCKSQPCFPTDDNNDSKRHQLKRQRSDEGLLVRPALDFMKMKETAFYNIEDRIKNLNFSGNQSQSRSRTDENNLLFKDGNKMGAKDEGSCQYNTAEKIGRMAVDYKISCSNAPRESVSSCHEFNDGNDVTNFYSDGIDSEIDIKAIENDCLETSDY</sequence>